<dbReference type="OMA" id="AMHEEIQ"/>
<protein>
    <submittedName>
        <fullName evidence="3">Uncharacterized mitochondrial protein AtMg00820-like</fullName>
    </submittedName>
</protein>
<dbReference type="AlphaFoldDB" id="A0A1S3Y5X7"/>
<feature type="region of interest" description="Disordered" evidence="1">
    <location>
        <begin position="1"/>
        <end position="30"/>
    </location>
</feature>
<dbReference type="Pfam" id="PF07727">
    <property type="entry name" value="RVT_2"/>
    <property type="match status" value="1"/>
</dbReference>
<evidence type="ECO:0000259" key="2">
    <source>
        <dbReference type="Pfam" id="PF07727"/>
    </source>
</evidence>
<accession>A0A1S3Y5X7</accession>
<name>A0A1S3Y5X7_TOBAC</name>
<evidence type="ECO:0000313" key="3">
    <source>
        <dbReference type="RefSeq" id="XP_016447480.1"/>
    </source>
</evidence>
<sequence>SIPSDTLLSSSPMDPTTSVEPDSPASPDLPPPRITFLTSFSINVEPSSFHQGSKDDRWFEVMKLEIEALEQNNTWPVVDLHVGKTPIGYKWVYKIKYNADGTIKKFKARLVAKGFTQQEGLDFHDTFSTVAKLTTMRDVIATAALKHWPIFQMD</sequence>
<feature type="non-terminal residue" evidence="3">
    <location>
        <position position="154"/>
    </location>
</feature>
<feature type="compositionally biased region" description="Polar residues" evidence="1">
    <location>
        <begin position="1"/>
        <end position="20"/>
    </location>
</feature>
<evidence type="ECO:0000256" key="1">
    <source>
        <dbReference type="SAM" id="MobiDB-lite"/>
    </source>
</evidence>
<feature type="domain" description="Reverse transcriptase Ty1/copia-type" evidence="2">
    <location>
        <begin position="72"/>
        <end position="154"/>
    </location>
</feature>
<dbReference type="InterPro" id="IPR013103">
    <property type="entry name" value="RVT_2"/>
</dbReference>
<reference evidence="3" key="1">
    <citation type="submission" date="2025-08" db="UniProtKB">
        <authorList>
            <consortium name="RefSeq"/>
        </authorList>
    </citation>
    <scope>IDENTIFICATION</scope>
</reference>
<dbReference type="RefSeq" id="XP_016447480.1">
    <property type="nucleotide sequence ID" value="XM_016591994.1"/>
</dbReference>
<dbReference type="STRING" id="4097.A0A1S3Y5X7"/>
<proteinExistence type="predicted"/>
<dbReference type="OrthoDB" id="411615at2759"/>
<dbReference type="PaxDb" id="4097-A0A1S3Y5X7"/>
<gene>
    <name evidence="3" type="primary">LOC107772495</name>
</gene>
<organism evidence="3">
    <name type="scientific">Nicotiana tabacum</name>
    <name type="common">Common tobacco</name>
    <dbReference type="NCBI Taxonomy" id="4097"/>
    <lineage>
        <taxon>Eukaryota</taxon>
        <taxon>Viridiplantae</taxon>
        <taxon>Streptophyta</taxon>
        <taxon>Embryophyta</taxon>
        <taxon>Tracheophyta</taxon>
        <taxon>Spermatophyta</taxon>
        <taxon>Magnoliopsida</taxon>
        <taxon>eudicotyledons</taxon>
        <taxon>Gunneridae</taxon>
        <taxon>Pentapetalae</taxon>
        <taxon>asterids</taxon>
        <taxon>lamiids</taxon>
        <taxon>Solanales</taxon>
        <taxon>Solanaceae</taxon>
        <taxon>Nicotianoideae</taxon>
        <taxon>Nicotianeae</taxon>
        <taxon>Nicotiana</taxon>
    </lineage>
</organism>
<feature type="non-terminal residue" evidence="3">
    <location>
        <position position="1"/>
    </location>
</feature>
<dbReference type="KEGG" id="nta:107772495"/>